<evidence type="ECO:0000313" key="1">
    <source>
        <dbReference type="EMBL" id="EPS44391.1"/>
    </source>
</evidence>
<reference evidence="1 2" key="1">
    <citation type="journal article" date="2013" name="PLoS Genet.">
        <title>Genomic mechanisms accounting for the adaptation to parasitism in nematode-trapping fungi.</title>
        <authorList>
            <person name="Meerupati T."/>
            <person name="Andersson K.M."/>
            <person name="Friman E."/>
            <person name="Kumar D."/>
            <person name="Tunlid A."/>
            <person name="Ahren D."/>
        </authorList>
    </citation>
    <scope>NUCLEOTIDE SEQUENCE [LARGE SCALE GENOMIC DNA]</scope>
    <source>
        <strain evidence="1 2">CBS 200.50</strain>
    </source>
</reference>
<name>S8ATV4_DACHA</name>
<accession>S8ATV4</accession>
<proteinExistence type="predicted"/>
<protein>
    <submittedName>
        <fullName evidence="1">Uncharacterized protein</fullName>
    </submittedName>
</protein>
<sequence length="60" mass="6784">MKYETNKTRGSVQKDTKTEEVVAPVDKEICCFCNDGIVADGKCPKCLRSFWDGDEPIQKK</sequence>
<reference evidence="2" key="2">
    <citation type="submission" date="2013-04" db="EMBL/GenBank/DDBJ databases">
        <title>Genomic mechanisms accounting for the adaptation to parasitism in nematode-trapping fungi.</title>
        <authorList>
            <person name="Ahren D.G."/>
        </authorList>
    </citation>
    <scope>NUCLEOTIDE SEQUENCE [LARGE SCALE GENOMIC DNA]</scope>
    <source>
        <strain evidence="2">CBS 200.50</strain>
    </source>
</reference>
<dbReference type="Proteomes" id="UP000015100">
    <property type="component" value="Unassembled WGS sequence"/>
</dbReference>
<dbReference type="AlphaFoldDB" id="S8ATV4"/>
<evidence type="ECO:0000313" key="2">
    <source>
        <dbReference type="Proteomes" id="UP000015100"/>
    </source>
</evidence>
<gene>
    <name evidence="1" type="ORF">H072_1625</name>
</gene>
<comment type="caution">
    <text evidence="1">The sequence shown here is derived from an EMBL/GenBank/DDBJ whole genome shotgun (WGS) entry which is preliminary data.</text>
</comment>
<organism evidence="1 2">
    <name type="scientific">Dactylellina haptotyla (strain CBS 200.50)</name>
    <name type="common">Nematode-trapping fungus</name>
    <name type="synonym">Monacrosporium haptotylum</name>
    <dbReference type="NCBI Taxonomy" id="1284197"/>
    <lineage>
        <taxon>Eukaryota</taxon>
        <taxon>Fungi</taxon>
        <taxon>Dikarya</taxon>
        <taxon>Ascomycota</taxon>
        <taxon>Pezizomycotina</taxon>
        <taxon>Orbiliomycetes</taxon>
        <taxon>Orbiliales</taxon>
        <taxon>Orbiliaceae</taxon>
        <taxon>Dactylellina</taxon>
    </lineage>
</organism>
<dbReference type="EMBL" id="AQGS01000047">
    <property type="protein sequence ID" value="EPS44391.1"/>
    <property type="molecule type" value="Genomic_DNA"/>
</dbReference>
<dbReference type="HOGENOM" id="CLU_2941651_0_0_1"/>
<keyword evidence="2" id="KW-1185">Reference proteome</keyword>